<evidence type="ECO:0000313" key="1">
    <source>
        <dbReference type="EMBL" id="TGX96816.1"/>
    </source>
</evidence>
<dbReference type="Proteomes" id="UP000307720">
    <property type="component" value="Unassembled WGS sequence"/>
</dbReference>
<proteinExistence type="predicted"/>
<keyword evidence="2" id="KW-1185">Reference proteome</keyword>
<sequence length="112" mass="12393">MLLFENIDAGGSITPPAGSDTGIENFAYGLKSIDNTIVSTKWSKVKGATGYTVYYKTKAKGSWKKLKNVKGTSYTKTKLKSRATYFFTVKAYKKYKGVTYTGSFSSKKVKIK</sequence>
<evidence type="ECO:0000313" key="2">
    <source>
        <dbReference type="Proteomes" id="UP000307720"/>
    </source>
</evidence>
<gene>
    <name evidence="1" type="ORF">E5357_14900</name>
</gene>
<organism evidence="1 2">
    <name type="scientific">Hominisplanchenecus murintestinalis</name>
    <dbReference type="NCBI Taxonomy" id="2941517"/>
    <lineage>
        <taxon>Bacteria</taxon>
        <taxon>Bacillati</taxon>
        <taxon>Bacillota</taxon>
        <taxon>Clostridia</taxon>
        <taxon>Lachnospirales</taxon>
        <taxon>Lachnospiraceae</taxon>
        <taxon>Hominisplanchenecus</taxon>
    </lineage>
</organism>
<protein>
    <submittedName>
        <fullName evidence="1">Fibronectin type III domain-containing protein</fullName>
    </submittedName>
</protein>
<comment type="caution">
    <text evidence="1">The sequence shown here is derived from an EMBL/GenBank/DDBJ whole genome shotgun (WGS) entry which is preliminary data.</text>
</comment>
<dbReference type="EMBL" id="SRZB01000046">
    <property type="protein sequence ID" value="TGX96816.1"/>
    <property type="molecule type" value="Genomic_DNA"/>
</dbReference>
<name>A0AC61QVS6_9FIRM</name>
<reference evidence="1" key="1">
    <citation type="submission" date="2019-04" db="EMBL/GenBank/DDBJ databases">
        <title>Microbes associate with the intestines of laboratory mice.</title>
        <authorList>
            <person name="Navarre W."/>
            <person name="Wong E."/>
            <person name="Huang K."/>
            <person name="Tropini C."/>
            <person name="Ng K."/>
            <person name="Yu B."/>
        </authorList>
    </citation>
    <scope>NUCLEOTIDE SEQUENCE</scope>
    <source>
        <strain evidence="1">NM72_1-8</strain>
    </source>
</reference>
<accession>A0AC61QVS6</accession>